<evidence type="ECO:0000313" key="7">
    <source>
        <dbReference type="EMBL" id="STT47772.1"/>
    </source>
</evidence>
<dbReference type="InterPro" id="IPR001227">
    <property type="entry name" value="Ac_transferase_dom_sf"/>
</dbReference>
<dbReference type="PROSITE" id="PS52004">
    <property type="entry name" value="KS3_2"/>
    <property type="match status" value="1"/>
</dbReference>
<dbReference type="Gene3D" id="3.40.47.10">
    <property type="match status" value="1"/>
</dbReference>
<dbReference type="PANTHER" id="PTHR43775">
    <property type="entry name" value="FATTY ACID SYNTHASE"/>
    <property type="match status" value="1"/>
</dbReference>
<proteinExistence type="inferred from homology"/>
<dbReference type="GO" id="GO:0004315">
    <property type="term" value="F:3-oxoacyl-[acyl-carrier-protein] synthase activity"/>
    <property type="evidence" value="ECO:0007669"/>
    <property type="project" value="UniProtKB-EC"/>
</dbReference>
<dbReference type="Pfam" id="PF16197">
    <property type="entry name" value="KAsynt_C_assoc"/>
    <property type="match status" value="1"/>
</dbReference>
<keyword evidence="7" id="KW-0012">Acyltransferase</keyword>
<evidence type="ECO:0000313" key="8">
    <source>
        <dbReference type="Proteomes" id="UP000255099"/>
    </source>
</evidence>
<evidence type="ECO:0000256" key="3">
    <source>
        <dbReference type="ARBA" id="ARBA00022553"/>
    </source>
</evidence>
<comment type="similarity">
    <text evidence="5">Belongs to the thiolase-like superfamily. Beta-ketoacyl-ACP synthases family.</text>
</comment>
<dbReference type="GO" id="GO:0005737">
    <property type="term" value="C:cytoplasm"/>
    <property type="evidence" value="ECO:0007669"/>
    <property type="project" value="TreeGrafter"/>
</dbReference>
<sequence length="500" mass="52968">MLDNADCFDATLFGYSRQEAESMDPQQRLFLQAVWHALEHAGYAPGAVPHKTGVFASSRMSTYPGREALNVTEVAQVKGLQSLMGNDKDYIATRAAYKLNLHGPALSVQTACSSSLVAVHLACESLRAGESDMAVAGGVALSFPQQAGYRYQPGMIFSPDGHCRPFDASAEGTWAGNGLGCVVLRRLRDALLSGDPIISVILSSAVNNDGNRKVGYTAPSVAGQQAVIEEALMLAAIDDRQVGYIETHGTGTPLGDAIEIEALRNVYAPRPQDQRCALGSVKSNMGHLDTAAGIAGLLKTVLAVSRGQIPPLLNFHTPNPALKLEESPFTIPVSAQAWQDEMRYAGVSSFGIGGTNCHMIVASLPDALNARLPNTDSGRKSTALLLSAASDSALRRLATDYAGALRENADASSLAFTALHARRLDLPFRLAAPLNRETAESLSAWAGEKSGALVYSGPQRQRQAGVAVYRPGLALAHYGSNDVPALNGVCRHAGSLFFRL</sequence>
<dbReference type="InterPro" id="IPR014031">
    <property type="entry name" value="Ketoacyl_synth_C"/>
</dbReference>
<dbReference type="PROSITE" id="PS00606">
    <property type="entry name" value="KS3_1"/>
    <property type="match status" value="1"/>
</dbReference>
<evidence type="ECO:0000256" key="4">
    <source>
        <dbReference type="ARBA" id="ARBA00022679"/>
    </source>
</evidence>
<dbReference type="InterPro" id="IPR020841">
    <property type="entry name" value="PKS_Beta-ketoAc_synthase_dom"/>
</dbReference>
<gene>
    <name evidence="7" type="primary">ppsE_7</name>
    <name evidence="7" type="ORF">NCTC9637_02697</name>
</gene>
<dbReference type="InterPro" id="IPR032821">
    <property type="entry name" value="PKS_assoc"/>
</dbReference>
<keyword evidence="3" id="KW-0597">Phosphoprotein</keyword>
<feature type="domain" description="Ketosynthase family 3 (KS3)" evidence="6">
    <location>
        <begin position="1"/>
        <end position="363"/>
    </location>
</feature>
<name>A0A377W1G4_KLEPN</name>
<dbReference type="Gene3D" id="3.40.366.10">
    <property type="entry name" value="Malonyl-Coenzyme A Acyl Carrier Protein, domain 2"/>
    <property type="match status" value="1"/>
</dbReference>
<dbReference type="InterPro" id="IPR014030">
    <property type="entry name" value="Ketoacyl_synth_N"/>
</dbReference>
<dbReference type="InterPro" id="IPR016039">
    <property type="entry name" value="Thiolase-like"/>
</dbReference>
<dbReference type="PANTHER" id="PTHR43775:SF37">
    <property type="entry name" value="SI:DKEY-61P9.11"/>
    <property type="match status" value="1"/>
</dbReference>
<reference evidence="7 8" key="1">
    <citation type="submission" date="2018-06" db="EMBL/GenBank/DDBJ databases">
        <authorList>
            <consortium name="Pathogen Informatics"/>
            <person name="Doyle S."/>
        </authorList>
    </citation>
    <scope>NUCLEOTIDE SEQUENCE [LARGE SCALE GENOMIC DNA]</scope>
    <source>
        <strain evidence="7 8">NCTC9637</strain>
    </source>
</reference>
<keyword evidence="2" id="KW-0596">Phosphopantetheine</keyword>
<dbReference type="SUPFAM" id="SSF53901">
    <property type="entry name" value="Thiolase-like"/>
    <property type="match status" value="1"/>
</dbReference>
<dbReference type="GO" id="GO:0071770">
    <property type="term" value="P:DIM/DIP cell wall layer assembly"/>
    <property type="evidence" value="ECO:0007669"/>
    <property type="project" value="TreeGrafter"/>
</dbReference>
<dbReference type="Gene3D" id="3.30.70.3290">
    <property type="match status" value="1"/>
</dbReference>
<dbReference type="UniPathway" id="UPA00094"/>
<dbReference type="GO" id="GO:0005886">
    <property type="term" value="C:plasma membrane"/>
    <property type="evidence" value="ECO:0007669"/>
    <property type="project" value="TreeGrafter"/>
</dbReference>
<organism evidence="7 8">
    <name type="scientific">Klebsiella pneumoniae</name>
    <dbReference type="NCBI Taxonomy" id="573"/>
    <lineage>
        <taxon>Bacteria</taxon>
        <taxon>Pseudomonadati</taxon>
        <taxon>Pseudomonadota</taxon>
        <taxon>Gammaproteobacteria</taxon>
        <taxon>Enterobacterales</taxon>
        <taxon>Enterobacteriaceae</taxon>
        <taxon>Klebsiella/Raoultella group</taxon>
        <taxon>Klebsiella</taxon>
        <taxon>Klebsiella pneumoniae complex</taxon>
    </lineage>
</organism>
<dbReference type="Pfam" id="PF00109">
    <property type="entry name" value="ketoacyl-synt"/>
    <property type="match status" value="1"/>
</dbReference>
<dbReference type="CDD" id="cd00833">
    <property type="entry name" value="PKS"/>
    <property type="match status" value="1"/>
</dbReference>
<dbReference type="AlphaFoldDB" id="A0A377W1G4"/>
<accession>A0A377W1G4</accession>
<comment type="pathway">
    <text evidence="1">Lipid metabolism; fatty acid biosynthesis.</text>
</comment>
<evidence type="ECO:0000256" key="5">
    <source>
        <dbReference type="RuleBase" id="RU003694"/>
    </source>
</evidence>
<dbReference type="SMART" id="SM00825">
    <property type="entry name" value="PKS_KS"/>
    <property type="match status" value="1"/>
</dbReference>
<dbReference type="InterPro" id="IPR018201">
    <property type="entry name" value="Ketoacyl_synth_AS"/>
</dbReference>
<dbReference type="EMBL" id="UGLB01000003">
    <property type="protein sequence ID" value="STT47772.1"/>
    <property type="molecule type" value="Genomic_DNA"/>
</dbReference>
<dbReference type="GO" id="GO:0004312">
    <property type="term" value="F:fatty acid synthase activity"/>
    <property type="evidence" value="ECO:0007669"/>
    <property type="project" value="TreeGrafter"/>
</dbReference>
<dbReference type="InterPro" id="IPR050091">
    <property type="entry name" value="PKS_NRPS_Biosynth_Enz"/>
</dbReference>
<evidence type="ECO:0000259" key="6">
    <source>
        <dbReference type="PROSITE" id="PS52004"/>
    </source>
</evidence>
<keyword evidence="4 5" id="KW-0808">Transferase</keyword>
<evidence type="ECO:0000256" key="2">
    <source>
        <dbReference type="ARBA" id="ARBA00022450"/>
    </source>
</evidence>
<protein>
    <submittedName>
        <fullName evidence="7">Irp1</fullName>
        <ecNumber evidence="7">2.3.1.41</ecNumber>
    </submittedName>
</protein>
<dbReference type="Proteomes" id="UP000255099">
    <property type="component" value="Unassembled WGS sequence"/>
</dbReference>
<dbReference type="Pfam" id="PF02801">
    <property type="entry name" value="Ketoacyl-synt_C"/>
    <property type="match status" value="1"/>
</dbReference>
<evidence type="ECO:0000256" key="1">
    <source>
        <dbReference type="ARBA" id="ARBA00005194"/>
    </source>
</evidence>
<dbReference type="EC" id="2.3.1.41" evidence="7"/>
<dbReference type="GO" id="GO:0006633">
    <property type="term" value="P:fatty acid biosynthetic process"/>
    <property type="evidence" value="ECO:0007669"/>
    <property type="project" value="UniProtKB-UniPathway"/>
</dbReference>